<keyword evidence="4" id="KW-0808">Transferase</keyword>
<dbReference type="PANTHER" id="PTHR43304:SF1">
    <property type="entry name" value="PAC DOMAIN-CONTAINING PROTEIN"/>
    <property type="match status" value="1"/>
</dbReference>
<name>A0A1I2YYY8_9EURY</name>
<dbReference type="PRINTS" id="PR00344">
    <property type="entry name" value="BCTRLSENSOR"/>
</dbReference>
<keyword evidence="10" id="KW-1185">Reference proteome</keyword>
<dbReference type="Gene3D" id="3.30.565.10">
    <property type="entry name" value="Histidine kinase-like ATPase, C-terminal domain"/>
    <property type="match status" value="1"/>
</dbReference>
<dbReference type="InterPro" id="IPR005467">
    <property type="entry name" value="His_kinase_dom"/>
</dbReference>
<dbReference type="RefSeq" id="WP_149782872.1">
    <property type="nucleotide sequence ID" value="NZ_BAAADP010000001.1"/>
</dbReference>
<dbReference type="SMART" id="SM00086">
    <property type="entry name" value="PAC"/>
    <property type="match status" value="1"/>
</dbReference>
<dbReference type="SUPFAM" id="SSF47384">
    <property type="entry name" value="Homodimeric domain of signal transducing histidine kinase"/>
    <property type="match status" value="1"/>
</dbReference>
<dbReference type="InterPro" id="IPR013655">
    <property type="entry name" value="PAS_fold_3"/>
</dbReference>
<protein>
    <recommendedName>
        <fullName evidence="2">histidine kinase</fullName>
        <ecNumber evidence="2">2.7.13.3</ecNumber>
    </recommendedName>
</protein>
<dbReference type="EMBL" id="FOPZ01000001">
    <property type="protein sequence ID" value="SFH30814.1"/>
    <property type="molecule type" value="Genomic_DNA"/>
</dbReference>
<dbReference type="CDD" id="cd00082">
    <property type="entry name" value="HisKA"/>
    <property type="match status" value="1"/>
</dbReference>
<dbReference type="PROSITE" id="PS50112">
    <property type="entry name" value="PAS"/>
    <property type="match status" value="1"/>
</dbReference>
<dbReference type="SUPFAM" id="SSF55874">
    <property type="entry name" value="ATPase domain of HSP90 chaperone/DNA topoisomerase II/histidine kinase"/>
    <property type="match status" value="1"/>
</dbReference>
<dbReference type="GO" id="GO:0000155">
    <property type="term" value="F:phosphorelay sensor kinase activity"/>
    <property type="evidence" value="ECO:0007669"/>
    <property type="project" value="InterPro"/>
</dbReference>
<dbReference type="InterPro" id="IPR035965">
    <property type="entry name" value="PAS-like_dom_sf"/>
</dbReference>
<dbReference type="CDD" id="cd00130">
    <property type="entry name" value="PAS"/>
    <property type="match status" value="1"/>
</dbReference>
<organism evidence="9 10">
    <name type="scientific">Halorubrum aquaticum</name>
    <dbReference type="NCBI Taxonomy" id="387340"/>
    <lineage>
        <taxon>Archaea</taxon>
        <taxon>Methanobacteriati</taxon>
        <taxon>Methanobacteriota</taxon>
        <taxon>Stenosarchaea group</taxon>
        <taxon>Halobacteria</taxon>
        <taxon>Halobacteriales</taxon>
        <taxon>Haloferacaceae</taxon>
        <taxon>Halorubrum</taxon>
    </lineage>
</organism>
<dbReference type="InterPro" id="IPR000700">
    <property type="entry name" value="PAS-assoc_C"/>
</dbReference>
<evidence type="ECO:0000256" key="2">
    <source>
        <dbReference type="ARBA" id="ARBA00012438"/>
    </source>
</evidence>
<dbReference type="SMART" id="SM00388">
    <property type="entry name" value="HisKA"/>
    <property type="match status" value="1"/>
</dbReference>
<evidence type="ECO:0000256" key="3">
    <source>
        <dbReference type="ARBA" id="ARBA00022553"/>
    </source>
</evidence>
<dbReference type="AlphaFoldDB" id="A0A1I2YYY8"/>
<keyword evidence="3" id="KW-0597">Phosphoprotein</keyword>
<proteinExistence type="predicted"/>
<dbReference type="Pfam" id="PF02518">
    <property type="entry name" value="HATPase_c"/>
    <property type="match status" value="1"/>
</dbReference>
<dbReference type="Gene3D" id="3.30.450.20">
    <property type="entry name" value="PAS domain"/>
    <property type="match status" value="1"/>
</dbReference>
<evidence type="ECO:0000256" key="1">
    <source>
        <dbReference type="ARBA" id="ARBA00000085"/>
    </source>
</evidence>
<evidence type="ECO:0000259" key="7">
    <source>
        <dbReference type="PROSITE" id="PS50112"/>
    </source>
</evidence>
<sequence>MSNASLGKRRDFRALFDHLDGVALWAATEPGTFDYVSDGFEGIWGIPSEEIEDDVDELLATIHPEDRDRVRANIEGSDQATAENAYEGRVVRPDGSIRWVLTRQVLLRDDEGIPTEAIGICTDITEQKRREQELEILNRLVRHDIRNDLAVVLGWIEILEDHVDDEGRGYLEKVLHSGEHVIELTEIARDYVEMTVSNGDLAVEPTPLSSVLATEVALREESFPDAEFVVHDPLPEVDVAANGMLGSVFRNLLNNAVQHNDKDVPVVEVSCESRDEDVEVRIADNGPGIPDDRKNEVFGKGERDFDSPGTGIGLYLVYTLVTQYGGEVWAEDDDPTGTVFVVRLPKATATGA</sequence>
<dbReference type="Proteomes" id="UP000323537">
    <property type="component" value="Unassembled WGS sequence"/>
</dbReference>
<dbReference type="CDD" id="cd00075">
    <property type="entry name" value="HATPase"/>
    <property type="match status" value="1"/>
</dbReference>
<reference evidence="9 10" key="1">
    <citation type="submission" date="2016-10" db="EMBL/GenBank/DDBJ databases">
        <authorList>
            <person name="Varghese N."/>
            <person name="Submissions S."/>
        </authorList>
    </citation>
    <scope>NUCLEOTIDE SEQUENCE [LARGE SCALE GENOMIC DNA]</scope>
    <source>
        <strain evidence="9 10">CGMCC 1.6377</strain>
    </source>
</reference>
<feature type="domain" description="Histidine kinase" evidence="6">
    <location>
        <begin position="140"/>
        <end position="348"/>
    </location>
</feature>
<feature type="domain" description="PAC" evidence="8">
    <location>
        <begin position="84"/>
        <end position="136"/>
    </location>
</feature>
<dbReference type="Pfam" id="PF00512">
    <property type="entry name" value="HisKA"/>
    <property type="match status" value="1"/>
</dbReference>
<dbReference type="InterPro" id="IPR052162">
    <property type="entry name" value="Sensor_kinase/Photoreceptor"/>
</dbReference>
<dbReference type="InterPro" id="IPR004358">
    <property type="entry name" value="Sig_transdc_His_kin-like_C"/>
</dbReference>
<dbReference type="InterPro" id="IPR036097">
    <property type="entry name" value="HisK_dim/P_sf"/>
</dbReference>
<evidence type="ECO:0000259" key="8">
    <source>
        <dbReference type="PROSITE" id="PS50113"/>
    </source>
</evidence>
<dbReference type="PROSITE" id="PS50109">
    <property type="entry name" value="HIS_KIN"/>
    <property type="match status" value="1"/>
</dbReference>
<dbReference type="InterPro" id="IPR036890">
    <property type="entry name" value="HATPase_C_sf"/>
</dbReference>
<accession>A0A1I2YYY8</accession>
<dbReference type="Pfam" id="PF08447">
    <property type="entry name" value="PAS_3"/>
    <property type="match status" value="1"/>
</dbReference>
<dbReference type="SMART" id="SM00387">
    <property type="entry name" value="HATPase_c"/>
    <property type="match status" value="1"/>
</dbReference>
<dbReference type="InterPro" id="IPR001610">
    <property type="entry name" value="PAC"/>
</dbReference>
<dbReference type="InterPro" id="IPR000014">
    <property type="entry name" value="PAS"/>
</dbReference>
<dbReference type="EC" id="2.7.13.3" evidence="2"/>
<evidence type="ECO:0000259" key="6">
    <source>
        <dbReference type="PROSITE" id="PS50109"/>
    </source>
</evidence>
<dbReference type="InterPro" id="IPR003661">
    <property type="entry name" value="HisK_dim/P_dom"/>
</dbReference>
<feature type="domain" description="PAS" evidence="7">
    <location>
        <begin position="8"/>
        <end position="75"/>
    </location>
</feature>
<comment type="catalytic activity">
    <reaction evidence="1">
        <text>ATP + protein L-histidine = ADP + protein N-phospho-L-histidine.</text>
        <dbReference type="EC" id="2.7.13.3"/>
    </reaction>
</comment>
<dbReference type="PANTHER" id="PTHR43304">
    <property type="entry name" value="PHYTOCHROME-LIKE PROTEIN CPH1"/>
    <property type="match status" value="1"/>
</dbReference>
<dbReference type="InterPro" id="IPR003594">
    <property type="entry name" value="HATPase_dom"/>
</dbReference>
<keyword evidence="5" id="KW-0418">Kinase</keyword>
<evidence type="ECO:0000256" key="5">
    <source>
        <dbReference type="ARBA" id="ARBA00022777"/>
    </source>
</evidence>
<dbReference type="SUPFAM" id="SSF55785">
    <property type="entry name" value="PYP-like sensor domain (PAS domain)"/>
    <property type="match status" value="1"/>
</dbReference>
<evidence type="ECO:0000313" key="10">
    <source>
        <dbReference type="Proteomes" id="UP000323537"/>
    </source>
</evidence>
<gene>
    <name evidence="9" type="ORF">SAMN04488066_10166</name>
</gene>
<dbReference type="NCBIfam" id="TIGR00229">
    <property type="entry name" value="sensory_box"/>
    <property type="match status" value="1"/>
</dbReference>
<dbReference type="OrthoDB" id="3369at2157"/>
<evidence type="ECO:0000256" key="4">
    <source>
        <dbReference type="ARBA" id="ARBA00022679"/>
    </source>
</evidence>
<dbReference type="PROSITE" id="PS50113">
    <property type="entry name" value="PAC"/>
    <property type="match status" value="1"/>
</dbReference>
<evidence type="ECO:0000313" key="9">
    <source>
        <dbReference type="EMBL" id="SFH30814.1"/>
    </source>
</evidence>